<dbReference type="AlphaFoldDB" id="A0A429Z5X6"/>
<organism evidence="1 2">
    <name type="scientific">Vagococcus humatus</name>
    <dbReference type="NCBI Taxonomy" id="1889241"/>
    <lineage>
        <taxon>Bacteria</taxon>
        <taxon>Bacillati</taxon>
        <taxon>Bacillota</taxon>
        <taxon>Bacilli</taxon>
        <taxon>Lactobacillales</taxon>
        <taxon>Enterococcaceae</taxon>
        <taxon>Vagococcus</taxon>
    </lineage>
</organism>
<evidence type="ECO:0000313" key="2">
    <source>
        <dbReference type="Proteomes" id="UP000277864"/>
    </source>
</evidence>
<dbReference type="EMBL" id="PXZH01000003">
    <property type="protein sequence ID" value="RST89096.1"/>
    <property type="molecule type" value="Genomic_DNA"/>
</dbReference>
<comment type="caution">
    <text evidence="1">The sequence shown here is derived from an EMBL/GenBank/DDBJ whole genome shotgun (WGS) entry which is preliminary data.</text>
</comment>
<keyword evidence="2" id="KW-1185">Reference proteome</keyword>
<gene>
    <name evidence="1" type="ORF">C7P63_07355</name>
</gene>
<evidence type="ECO:0000313" key="1">
    <source>
        <dbReference type="EMBL" id="RST89096.1"/>
    </source>
</evidence>
<accession>A0A429Z5X6</accession>
<protein>
    <submittedName>
        <fullName evidence="1">Uncharacterized protein</fullName>
    </submittedName>
</protein>
<sequence>MIDKGLRESENGVILIKNGVKKLVVTPNYGEVIIKIKDGIPIRVESVRDATRFEELPDYK</sequence>
<proteinExistence type="predicted"/>
<name>A0A429Z5X6_9ENTE</name>
<reference evidence="1 2" key="1">
    <citation type="submission" date="2018-03" db="EMBL/GenBank/DDBJ databases">
        <authorList>
            <person name="Gulvik C.A."/>
        </authorList>
    </citation>
    <scope>NUCLEOTIDE SEQUENCE [LARGE SCALE GENOMIC DNA]</scope>
    <source>
        <strain evidence="1 2">JCM 31581</strain>
    </source>
</reference>
<dbReference type="Proteomes" id="UP000277864">
    <property type="component" value="Unassembled WGS sequence"/>
</dbReference>
<dbReference type="RefSeq" id="WP_125943523.1">
    <property type="nucleotide sequence ID" value="NZ_PXZH01000003.1"/>
</dbReference>